<feature type="non-terminal residue" evidence="2">
    <location>
        <position position="129"/>
    </location>
</feature>
<dbReference type="EMBL" id="CAJOBH010280215">
    <property type="protein sequence ID" value="CAF5170428.1"/>
    <property type="molecule type" value="Genomic_DNA"/>
</dbReference>
<comment type="caution">
    <text evidence="2">The sequence shown here is derived from an EMBL/GenBank/DDBJ whole genome shotgun (WGS) entry which is preliminary data.</text>
</comment>
<sequence>ALTDAFGEILATPVSSDIRIDEYVVEPAIEIHLTEETITTTQLKTTHEETVEPIAVTEEVSQQSLAASAHTDTVEEAEKQAHQPVVLDPTTELADRVSTDALTDAVREINATPVKTDIRNDEHVVEPAI</sequence>
<feature type="compositionally biased region" description="Basic and acidic residues" evidence="1">
    <location>
        <begin position="72"/>
        <end position="81"/>
    </location>
</feature>
<dbReference type="AlphaFoldDB" id="A0A8S3GUB5"/>
<organism evidence="2 3">
    <name type="scientific">Rotaria magnacalcarata</name>
    <dbReference type="NCBI Taxonomy" id="392030"/>
    <lineage>
        <taxon>Eukaryota</taxon>
        <taxon>Metazoa</taxon>
        <taxon>Spiralia</taxon>
        <taxon>Gnathifera</taxon>
        <taxon>Rotifera</taxon>
        <taxon>Eurotatoria</taxon>
        <taxon>Bdelloidea</taxon>
        <taxon>Philodinida</taxon>
        <taxon>Philodinidae</taxon>
        <taxon>Rotaria</taxon>
    </lineage>
</organism>
<feature type="region of interest" description="Disordered" evidence="1">
    <location>
        <begin position="61"/>
        <end position="84"/>
    </location>
</feature>
<gene>
    <name evidence="2" type="ORF">BYL167_LOCUS77146</name>
</gene>
<feature type="non-terminal residue" evidence="2">
    <location>
        <position position="1"/>
    </location>
</feature>
<evidence type="ECO:0000256" key="1">
    <source>
        <dbReference type="SAM" id="MobiDB-lite"/>
    </source>
</evidence>
<accession>A0A8S3GUB5</accession>
<evidence type="ECO:0000313" key="3">
    <source>
        <dbReference type="Proteomes" id="UP000681967"/>
    </source>
</evidence>
<dbReference type="Proteomes" id="UP000681967">
    <property type="component" value="Unassembled WGS sequence"/>
</dbReference>
<name>A0A8S3GUB5_9BILA</name>
<evidence type="ECO:0000313" key="2">
    <source>
        <dbReference type="EMBL" id="CAF5170428.1"/>
    </source>
</evidence>
<protein>
    <submittedName>
        <fullName evidence="2">Uncharacterized protein</fullName>
    </submittedName>
</protein>
<reference evidence="2" key="1">
    <citation type="submission" date="2021-02" db="EMBL/GenBank/DDBJ databases">
        <authorList>
            <person name="Nowell W R."/>
        </authorList>
    </citation>
    <scope>NUCLEOTIDE SEQUENCE</scope>
</reference>
<proteinExistence type="predicted"/>